<dbReference type="Proteomes" id="UP000050909">
    <property type="component" value="Unassembled WGS sequence"/>
</dbReference>
<dbReference type="AlphaFoldDB" id="A0A0R1GVG6"/>
<dbReference type="EMBL" id="AZCV01000002">
    <property type="protein sequence ID" value="KRK38246.1"/>
    <property type="molecule type" value="Genomic_DNA"/>
</dbReference>
<dbReference type="PATRIC" id="fig|1423722.3.peg.1043"/>
<dbReference type="GO" id="GO:0016020">
    <property type="term" value="C:membrane"/>
    <property type="evidence" value="ECO:0007669"/>
    <property type="project" value="InterPro"/>
</dbReference>
<reference evidence="3 4" key="1">
    <citation type="journal article" date="2015" name="Genome Announc.">
        <title>Expanding the biotechnology potential of lactobacilli through comparative genomics of 213 strains and associated genera.</title>
        <authorList>
            <person name="Sun Z."/>
            <person name="Harris H.M."/>
            <person name="McCann A."/>
            <person name="Guo C."/>
            <person name="Argimon S."/>
            <person name="Zhang W."/>
            <person name="Yang X."/>
            <person name="Jeffery I.B."/>
            <person name="Cooney J.C."/>
            <person name="Kagawa T.F."/>
            <person name="Liu W."/>
            <person name="Song Y."/>
            <person name="Salvetti E."/>
            <person name="Wrobel A."/>
            <person name="Rasinkangas P."/>
            <person name="Parkhill J."/>
            <person name="Rea M.C."/>
            <person name="O'Sullivan O."/>
            <person name="Ritari J."/>
            <person name="Douillard F.P."/>
            <person name="Paul Ross R."/>
            <person name="Yang R."/>
            <person name="Briner A.E."/>
            <person name="Felis G.E."/>
            <person name="de Vos W.M."/>
            <person name="Barrangou R."/>
            <person name="Klaenhammer T.R."/>
            <person name="Caufield P.W."/>
            <person name="Cui Y."/>
            <person name="Zhang H."/>
            <person name="O'Toole P.W."/>
        </authorList>
    </citation>
    <scope>NUCLEOTIDE SEQUENCE [LARGE SCALE GENOMIC DNA]</scope>
    <source>
        <strain evidence="3 4">DSM 20534</strain>
    </source>
</reference>
<name>A0A0R1GVG6_9LACO</name>
<proteinExistence type="predicted"/>
<keyword evidence="1" id="KW-1133">Transmembrane helix</keyword>
<evidence type="ECO:0000313" key="3">
    <source>
        <dbReference type="EMBL" id="KRK38246.1"/>
    </source>
</evidence>
<sequence>MDFKKIELIFLGVFVAINIFLFYTIWQIPYLSQNKATNTESSIRTEMAADNITTISLEDDGEEGYYLAGKVDNDFADGIGKLQDQRISYDQTTRVLSSRLNMVIKGATRSKLISALTKYKDSDNHILFGDEYAYSKQLSSDHDIVFVQLTDYGKIIDPVGQLHFPVKDGEINSYTQSYQEEITIVREKQETISQEQAVTNLYTYSELPNDSKVLAVELGYTKLTQVKGSVILFPSWVITIENKNTKNIQIKKVNAFNGTVINDSLADPTETK</sequence>
<gene>
    <name evidence="3" type="ORF">FC62_GL001026</name>
</gene>
<dbReference type="Pfam" id="PF09648">
    <property type="entry name" value="YycI"/>
    <property type="match status" value="1"/>
</dbReference>
<organism evidence="3 4">
    <name type="scientific">Amylolactobacillus amylotrophicus DSM 20534</name>
    <dbReference type="NCBI Taxonomy" id="1423722"/>
    <lineage>
        <taxon>Bacteria</taxon>
        <taxon>Bacillati</taxon>
        <taxon>Bacillota</taxon>
        <taxon>Bacilli</taxon>
        <taxon>Lactobacillales</taxon>
        <taxon>Lactobacillaceae</taxon>
        <taxon>Amylolactobacillus</taxon>
    </lineage>
</organism>
<accession>A0A0R1GVG6</accession>
<keyword evidence="1" id="KW-0472">Membrane</keyword>
<feature type="transmembrane region" description="Helical" evidence="1">
    <location>
        <begin position="7"/>
        <end position="26"/>
    </location>
</feature>
<evidence type="ECO:0000313" key="4">
    <source>
        <dbReference type="Proteomes" id="UP000050909"/>
    </source>
</evidence>
<dbReference type="InterPro" id="IPR018604">
    <property type="entry name" value="YycI-like"/>
</dbReference>
<keyword evidence="4" id="KW-1185">Reference proteome</keyword>
<dbReference type="RefSeq" id="WP_056945845.1">
    <property type="nucleotide sequence ID" value="NZ_AZCV01000002.1"/>
</dbReference>
<evidence type="ECO:0000256" key="1">
    <source>
        <dbReference type="SAM" id="Phobius"/>
    </source>
</evidence>
<dbReference type="Gene3D" id="2.40.128.690">
    <property type="entry name" value="YycH protein, domain 3-like"/>
    <property type="match status" value="1"/>
</dbReference>
<protein>
    <submittedName>
        <fullName evidence="3">YycH protein</fullName>
    </submittedName>
</protein>
<comment type="caution">
    <text evidence="3">The sequence shown here is derived from an EMBL/GenBank/DDBJ whole genome shotgun (WGS) entry which is preliminary data.</text>
</comment>
<evidence type="ECO:0000259" key="2">
    <source>
        <dbReference type="Pfam" id="PF09648"/>
    </source>
</evidence>
<keyword evidence="1" id="KW-0812">Transmembrane</keyword>
<feature type="domain" description="Regulatory protein YycH-like" evidence="2">
    <location>
        <begin position="34"/>
        <end position="256"/>
    </location>
</feature>